<feature type="compositionally biased region" description="Basic residues" evidence="1">
    <location>
        <begin position="364"/>
        <end position="375"/>
    </location>
</feature>
<feature type="compositionally biased region" description="Basic residues" evidence="1">
    <location>
        <begin position="18"/>
        <end position="30"/>
    </location>
</feature>
<feature type="compositionally biased region" description="Basic and acidic residues" evidence="1">
    <location>
        <begin position="232"/>
        <end position="248"/>
    </location>
</feature>
<reference evidence="2" key="1">
    <citation type="submission" date="2020-02" db="EMBL/GenBank/DDBJ databases">
        <authorList>
            <person name="Meier V. D."/>
        </authorList>
    </citation>
    <scope>NUCLEOTIDE SEQUENCE</scope>
    <source>
        <strain evidence="2">AVDCRST_MAG89</strain>
    </source>
</reference>
<dbReference type="AlphaFoldDB" id="A0A6J4M982"/>
<accession>A0A6J4M982</accession>
<feature type="compositionally biased region" description="Gly residues" evidence="1">
    <location>
        <begin position="316"/>
        <end position="334"/>
    </location>
</feature>
<feature type="compositionally biased region" description="Basic and acidic residues" evidence="1">
    <location>
        <begin position="402"/>
        <end position="412"/>
    </location>
</feature>
<sequence length="412" mass="44475">ALAEAALRTRPRDDAGRMRIHLRKRRRGAHHPPAARPHPVGAEPDRRQQPVRLQPASRRERARHVVQRLPVAAERVDGAGDDDERRGRRNVRGHARHAGLRHHAGGGDQRLVPQPDRPAAGAGRQRRHAPGQQHLGRPALSAAPRVRGVQPAAFRCARHRPRLPRSRHGEHHQRVGGPGHQRQDQDDPEGDRPGGGDVPDQRRVLQGKLDAGVRSGTHQPGPVPPRGRRPAHGADDVHARRQGPRVDEPGGADGGPGLRARRVRHDPCHAARAAPALLGVDGDGREVADVGRAAARRRDGRFAAALPAGVRPGAGQDPGGAGDGDGVRRGGGGLQRDVAVRRGPVHHRGQAEDVHRGEREGHRGRGRHLRGHRPHERAAHLPRGPAVPGGHPRAAQRHHPVRGADRRSAQPV</sequence>
<gene>
    <name evidence="2" type="ORF">AVDCRST_MAG89-3041</name>
</gene>
<organism evidence="2">
    <name type="scientific">uncultured Gemmatimonadota bacterium</name>
    <dbReference type="NCBI Taxonomy" id="203437"/>
    <lineage>
        <taxon>Bacteria</taxon>
        <taxon>Pseudomonadati</taxon>
        <taxon>Gemmatimonadota</taxon>
        <taxon>environmental samples</taxon>
    </lineage>
</organism>
<feature type="compositionally biased region" description="Basic and acidic residues" evidence="1">
    <location>
        <begin position="349"/>
        <end position="363"/>
    </location>
</feature>
<feature type="non-terminal residue" evidence="2">
    <location>
        <position position="412"/>
    </location>
</feature>
<feature type="compositionally biased region" description="Basic and acidic residues" evidence="1">
    <location>
        <begin position="181"/>
        <end position="203"/>
    </location>
</feature>
<evidence type="ECO:0000313" key="2">
    <source>
        <dbReference type="EMBL" id="CAA9349331.1"/>
    </source>
</evidence>
<feature type="region of interest" description="Disordered" evidence="1">
    <location>
        <begin position="1"/>
        <end position="261"/>
    </location>
</feature>
<feature type="non-terminal residue" evidence="2">
    <location>
        <position position="1"/>
    </location>
</feature>
<feature type="region of interest" description="Disordered" evidence="1">
    <location>
        <begin position="304"/>
        <end position="412"/>
    </location>
</feature>
<proteinExistence type="predicted"/>
<protein>
    <submittedName>
        <fullName evidence="2">Serine protease inhibitor (Serpin family)</fullName>
    </submittedName>
</protein>
<feature type="compositionally biased region" description="Basic and acidic residues" evidence="1">
    <location>
        <begin position="74"/>
        <end position="86"/>
    </location>
</feature>
<feature type="compositionally biased region" description="Basic residues" evidence="1">
    <location>
        <begin position="156"/>
        <end position="171"/>
    </location>
</feature>
<feature type="compositionally biased region" description="Basic residues" evidence="1">
    <location>
        <begin position="87"/>
        <end position="104"/>
    </location>
</feature>
<evidence type="ECO:0000256" key="1">
    <source>
        <dbReference type="SAM" id="MobiDB-lite"/>
    </source>
</evidence>
<dbReference type="EMBL" id="CADCTV010000634">
    <property type="protein sequence ID" value="CAA9349331.1"/>
    <property type="molecule type" value="Genomic_DNA"/>
</dbReference>
<name>A0A6J4M982_9BACT</name>